<organism evidence="1">
    <name type="scientific">viral metagenome</name>
    <dbReference type="NCBI Taxonomy" id="1070528"/>
    <lineage>
        <taxon>unclassified sequences</taxon>
        <taxon>metagenomes</taxon>
        <taxon>organismal metagenomes</taxon>
    </lineage>
</organism>
<dbReference type="AlphaFoldDB" id="A0A6C0JAD1"/>
<accession>A0A6C0JAD1</accession>
<reference evidence="1" key="1">
    <citation type="journal article" date="2020" name="Nature">
        <title>Giant virus diversity and host interactions through global metagenomics.</title>
        <authorList>
            <person name="Schulz F."/>
            <person name="Roux S."/>
            <person name="Paez-Espino D."/>
            <person name="Jungbluth S."/>
            <person name="Walsh D.A."/>
            <person name="Denef V.J."/>
            <person name="McMahon K.D."/>
            <person name="Konstantinidis K.T."/>
            <person name="Eloe-Fadrosh E.A."/>
            <person name="Kyrpides N.C."/>
            <person name="Woyke T."/>
        </authorList>
    </citation>
    <scope>NUCLEOTIDE SEQUENCE</scope>
    <source>
        <strain evidence="1">GVMAG-M-3300025860-20</strain>
    </source>
</reference>
<protein>
    <submittedName>
        <fullName evidence="1">Uncharacterized protein</fullName>
    </submittedName>
</protein>
<sequence length="149" mass="18005">MTFNFSEMTQELTNVNRDMYAALVEIQFEYMVFDPVLLSLHDHIRDINSKNLPKTLKKWTNYVNDFSHHRRTIDTVDYTKFINDCNIFLTDPLQLQIIINIEKHSFCIDKINTRFNIVIDPQYFIRMLLHKKILCSTGSRVYLDYFWRK</sequence>
<evidence type="ECO:0000313" key="1">
    <source>
        <dbReference type="EMBL" id="QHU00908.1"/>
    </source>
</evidence>
<dbReference type="EMBL" id="MN740331">
    <property type="protein sequence ID" value="QHU00908.1"/>
    <property type="molecule type" value="Genomic_DNA"/>
</dbReference>
<name>A0A6C0JAD1_9ZZZZ</name>
<proteinExistence type="predicted"/>